<feature type="signal peptide" evidence="2">
    <location>
        <begin position="1"/>
        <end position="16"/>
    </location>
</feature>
<comment type="caution">
    <text evidence="4">The sequence shown here is derived from an EMBL/GenBank/DDBJ whole genome shotgun (WGS) entry which is preliminary data.</text>
</comment>
<evidence type="ECO:0000256" key="2">
    <source>
        <dbReference type="SAM" id="SignalP"/>
    </source>
</evidence>
<dbReference type="SUPFAM" id="SSF53474">
    <property type="entry name" value="alpha/beta-Hydrolases"/>
    <property type="match status" value="1"/>
</dbReference>
<keyword evidence="2" id="KW-0732">Signal</keyword>
<feature type="chain" id="PRO_5021016849" description="Carboxylesterase type B domain-containing protein" evidence="2">
    <location>
        <begin position="17"/>
        <end position="561"/>
    </location>
</feature>
<accession>A0A4U7B5D0</accession>
<feature type="compositionally biased region" description="Low complexity" evidence="1">
    <location>
        <begin position="459"/>
        <end position="476"/>
    </location>
</feature>
<protein>
    <recommendedName>
        <fullName evidence="3">Carboxylesterase type B domain-containing protein</fullName>
    </recommendedName>
</protein>
<feature type="region of interest" description="Disordered" evidence="1">
    <location>
        <begin position="437"/>
        <end position="485"/>
    </location>
</feature>
<dbReference type="AlphaFoldDB" id="A0A4U7B5D0"/>
<gene>
    <name evidence="4" type="ORF">C1H76_1135</name>
</gene>
<organism evidence="4 5">
    <name type="scientific">Elsinoe australis</name>
    <dbReference type="NCBI Taxonomy" id="40998"/>
    <lineage>
        <taxon>Eukaryota</taxon>
        <taxon>Fungi</taxon>
        <taxon>Dikarya</taxon>
        <taxon>Ascomycota</taxon>
        <taxon>Pezizomycotina</taxon>
        <taxon>Dothideomycetes</taxon>
        <taxon>Dothideomycetidae</taxon>
        <taxon>Myriangiales</taxon>
        <taxon>Elsinoaceae</taxon>
        <taxon>Elsinoe</taxon>
    </lineage>
</organism>
<dbReference type="InterPro" id="IPR029058">
    <property type="entry name" value="AB_hydrolase_fold"/>
</dbReference>
<feature type="compositionally biased region" description="Low complexity" evidence="1">
    <location>
        <begin position="437"/>
        <end position="452"/>
    </location>
</feature>
<evidence type="ECO:0000313" key="4">
    <source>
        <dbReference type="EMBL" id="TKX26603.1"/>
    </source>
</evidence>
<dbReference type="Gene3D" id="3.40.50.1820">
    <property type="entry name" value="alpha/beta hydrolase"/>
    <property type="match status" value="1"/>
</dbReference>
<evidence type="ECO:0000313" key="5">
    <source>
        <dbReference type="Proteomes" id="UP000308133"/>
    </source>
</evidence>
<feature type="domain" description="Carboxylesterase type B" evidence="3">
    <location>
        <begin position="52"/>
        <end position="555"/>
    </location>
</feature>
<name>A0A4U7B5D0_9PEZI</name>
<evidence type="ECO:0000259" key="3">
    <source>
        <dbReference type="Pfam" id="PF00135"/>
    </source>
</evidence>
<dbReference type="Proteomes" id="UP000308133">
    <property type="component" value="Unassembled WGS sequence"/>
</dbReference>
<reference evidence="4 5" key="1">
    <citation type="submission" date="2018-02" db="EMBL/GenBank/DDBJ databases">
        <title>Draft genome sequences of Elsinoe sp., causing black scab on jojoba.</title>
        <authorList>
            <person name="Stodart B."/>
            <person name="Jeffress S."/>
            <person name="Ash G."/>
            <person name="Arun Chinnappa K."/>
        </authorList>
    </citation>
    <scope>NUCLEOTIDE SEQUENCE [LARGE SCALE GENOMIC DNA]</scope>
    <source>
        <strain evidence="4 5">Hillstone_2</strain>
    </source>
</reference>
<dbReference type="PANTHER" id="PTHR11559">
    <property type="entry name" value="CARBOXYLESTERASE"/>
    <property type="match status" value="1"/>
</dbReference>
<dbReference type="Pfam" id="PF00135">
    <property type="entry name" value="COesterase"/>
    <property type="match status" value="1"/>
</dbReference>
<sequence length="561" mass="59982">MKLILPIIALSVLVSGKTTRSTTTKSTTTRATAVPTVKLDYTTLVPAAGNSSLGYYKYQNIRFAAAPTGDLRWAQPQWPTKEKSINNGSLASSSVACSSTEDCLFMDIWVPANAQGKKLPVMVWTYGGGFTGGSKNENTPEGLFNLSTSFIYVAYNYRLGITGLANGVTVPHEGGTTNTALWDVQHAFQWTKKYISAFGGDPNQVTAVGFSAGASQVLFQLTRFAGRAEQLFNRAYVMSPGFVPGAGHHHAEAFWQNVSTSVGCAGGHLSCIRKVNFTTLTTAASTVQSKYTYQFQPRVDGDFVGDTYEAQFYQNRFNFTGPMVIAHEAHEANSQAWSGVNTTADVSTYLKIFFPAITDDVVQQALNLYPESGYTSPGLRFADMKQSFDLTAHNLAVTNALKNQTWNGLVALGGATHGTDQSYYWYSTYSLSTTSSSSGMAGSTSGNSTSGSTVGGPPSGMSGPSGSSSGNSTSSAGGMGGGGMGGSTSVDSTLAIKMQKYLLSFVLTGNPNTMWPKDKLTWPKYSTGSNGVNLVFNTTFTTKEDDLANQKSLFWNKALWY</sequence>
<dbReference type="InterPro" id="IPR002018">
    <property type="entry name" value="CarbesteraseB"/>
</dbReference>
<evidence type="ECO:0000256" key="1">
    <source>
        <dbReference type="SAM" id="MobiDB-lite"/>
    </source>
</evidence>
<dbReference type="EMBL" id="PTQR01000012">
    <property type="protein sequence ID" value="TKX26603.1"/>
    <property type="molecule type" value="Genomic_DNA"/>
</dbReference>
<dbReference type="InterPro" id="IPR050309">
    <property type="entry name" value="Type-B_Carboxylest/Lipase"/>
</dbReference>
<proteinExistence type="predicted"/>